<keyword evidence="5" id="KW-1185">Reference proteome</keyword>
<evidence type="ECO:0000259" key="3">
    <source>
        <dbReference type="Pfam" id="PF07968"/>
    </source>
</evidence>
<comment type="caution">
    <text evidence="4">The sequence shown here is derived from an EMBL/GenBank/DDBJ whole genome shotgun (WGS) entry which is preliminary data.</text>
</comment>
<evidence type="ECO:0000256" key="1">
    <source>
        <dbReference type="ARBA" id="ARBA00009831"/>
    </source>
</evidence>
<evidence type="ECO:0000256" key="2">
    <source>
        <dbReference type="ARBA" id="ARBA00022729"/>
    </source>
</evidence>
<protein>
    <submittedName>
        <fullName evidence="4">Beta-channel forming cytolysin</fullName>
    </submittedName>
</protein>
<reference evidence="4 5" key="1">
    <citation type="journal article" date="2023" name="Int. J. Mol. Sci.">
        <title>Pathogenicity and Genomic Characterization of a Novel Genospecies, Bacillus shihchuchen, of the Bacillus cereus Group Isolated from Chinese Softshell Turtle (Pelodiscus sinensis).</title>
        <authorList>
            <person name="Cheng L.W."/>
            <person name="Byadgi O.V."/>
            <person name="Tsai C.E."/>
            <person name="Wang P.C."/>
            <person name="Chen S.C."/>
        </authorList>
    </citation>
    <scope>NUCLEOTIDE SEQUENCE [LARGE SCALE GENOMIC DNA]</scope>
    <source>
        <strain evidence="4 5">QF108-045</strain>
    </source>
</reference>
<dbReference type="InterPro" id="IPR003963">
    <property type="entry name" value="Bi-component_toxin_staph"/>
</dbReference>
<evidence type="ECO:0000313" key="5">
    <source>
        <dbReference type="Proteomes" id="UP001229716"/>
    </source>
</evidence>
<gene>
    <name evidence="4" type="ORF">P6F46_09460</name>
</gene>
<evidence type="ECO:0000313" key="4">
    <source>
        <dbReference type="EMBL" id="MDL2417687.1"/>
    </source>
</evidence>
<dbReference type="SUPFAM" id="SSF56959">
    <property type="entry name" value="Leukocidin-like"/>
    <property type="match status" value="1"/>
</dbReference>
<dbReference type="InterPro" id="IPR016183">
    <property type="entry name" value="Leukocidin/Hemolysin_toxin"/>
</dbReference>
<dbReference type="InterPro" id="IPR036435">
    <property type="entry name" value="Leukocidin/porin_MspA_sf"/>
</dbReference>
<organism evidence="4 5">
    <name type="scientific">Bacillus shihchuchen</name>
    <dbReference type="NCBI Taxonomy" id="3036942"/>
    <lineage>
        <taxon>Bacteria</taxon>
        <taxon>Bacillati</taxon>
        <taxon>Bacillota</taxon>
        <taxon>Bacilli</taxon>
        <taxon>Bacillales</taxon>
        <taxon>Bacillaceae</taxon>
        <taxon>Bacillus</taxon>
        <taxon>Bacillus cereus group</taxon>
    </lineage>
</organism>
<sequence length="398" mass="44237">MIVIVIKINKFLHCNVMNLSLVLRAKNNTFISFKCLKRSGCLYEKANGIAKSVAVASVIMSGSLGLQATSAFADSKGTVENLQNGGKVYNSFKTTYDMKQNIKNSIKVSFIEDPYADKKIAIVTTDGSNIDAKYTINGGYYNAGLKWPSAYHTEAEITSGDSAQFHKAAPVNTMTSAKVTSEVGYTLGGSVKVGVNDKGPNADASITGSFAWKESVSYDQVDYKTVLETHTDKKLNWKVGFQSFNYPEWGIYNRDSFNTFYGNQLFMKSRSYNEGTNNFVSKDTYNEFFTNNYKLDWKNHQVTLDNQKALVEQMSSINNVNNQLNKGKGKLSFSMNGNQLKATSSNAGYGISYEDKNWGIFVNGEKVYTFNEKTTVGNISNDINKLNIKGPYIEIKQI</sequence>
<name>A0ABT7KU69_9BACI</name>
<dbReference type="Proteomes" id="UP001229716">
    <property type="component" value="Unassembled WGS sequence"/>
</dbReference>
<dbReference type="NCBIfam" id="TIGR01002">
    <property type="entry name" value="hlyII"/>
    <property type="match status" value="1"/>
</dbReference>
<dbReference type="Gene3D" id="2.70.240.10">
    <property type="entry name" value="Leukocidin/porin MspA"/>
    <property type="match status" value="1"/>
</dbReference>
<dbReference type="EMBL" id="JASWHZ010000001">
    <property type="protein sequence ID" value="MDL2417687.1"/>
    <property type="molecule type" value="Genomic_DNA"/>
</dbReference>
<proteinExistence type="inferred from homology"/>
<keyword evidence="2" id="KW-0732">Signal</keyword>
<accession>A0ABT7KU69</accession>
<dbReference type="Pfam" id="PF07968">
    <property type="entry name" value="Leukocidin"/>
    <property type="match status" value="1"/>
</dbReference>
<comment type="similarity">
    <text evidence="1">Belongs to the aerolysin family.</text>
</comment>
<feature type="domain" description="Leukocidin/Hemolysin toxin" evidence="3">
    <location>
        <begin position="104"/>
        <end position="285"/>
    </location>
</feature>